<protein>
    <submittedName>
        <fullName evidence="2">Uncharacterized protein</fullName>
    </submittedName>
</protein>
<keyword evidence="1" id="KW-0472">Membrane</keyword>
<dbReference type="Proteomes" id="UP000547931">
    <property type="component" value="Unassembled WGS sequence"/>
</dbReference>
<feature type="transmembrane region" description="Helical" evidence="1">
    <location>
        <begin position="193"/>
        <end position="216"/>
    </location>
</feature>
<evidence type="ECO:0000256" key="1">
    <source>
        <dbReference type="SAM" id="Phobius"/>
    </source>
</evidence>
<evidence type="ECO:0000313" key="2">
    <source>
        <dbReference type="EMBL" id="NHB98554.1"/>
    </source>
</evidence>
<dbReference type="RefSeq" id="WP_166291461.1">
    <property type="nucleotide sequence ID" value="NZ_CAWPIE010000039.1"/>
</dbReference>
<feature type="transmembrane region" description="Helical" evidence="1">
    <location>
        <begin position="39"/>
        <end position="62"/>
    </location>
</feature>
<keyword evidence="3" id="KW-1185">Reference proteome</keyword>
<feature type="transmembrane region" description="Helical" evidence="1">
    <location>
        <begin position="150"/>
        <end position="173"/>
    </location>
</feature>
<proteinExistence type="predicted"/>
<name>A0A7X5TNC2_9GAMM</name>
<sequence length="222" mass="25449">MIKLTYYQILQAIRMPLTFFWTIGLPTILYMIFSYTKENALLFLGYIVFSSYLYGGTLQVIGQRESGFLKTFIQSKRSLFNHLISIYFSNLIIILVSISIYLAIVLKNDFIFLSIGYLSSVLLISPIVFLVCQALMILKIRSIDISTLCNMMLMLFTMLSFSNFNIFGIYINIINPIYNTNSFIVNMLNDGEIITSIFPLMIFSLIGLVATIKLNIQSYEGR</sequence>
<gene>
    <name evidence="2" type="ORF">C5470_20235</name>
</gene>
<feature type="transmembrane region" description="Helical" evidence="1">
    <location>
        <begin position="12"/>
        <end position="33"/>
    </location>
</feature>
<organism evidence="2 3">
    <name type="scientific">Photorhabdus stackebrandtii</name>
    <dbReference type="NCBI Taxonomy" id="1123042"/>
    <lineage>
        <taxon>Bacteria</taxon>
        <taxon>Pseudomonadati</taxon>
        <taxon>Pseudomonadota</taxon>
        <taxon>Gammaproteobacteria</taxon>
        <taxon>Enterobacterales</taxon>
        <taxon>Morganellaceae</taxon>
        <taxon>Photorhabdus</taxon>
    </lineage>
</organism>
<comment type="caution">
    <text evidence="2">The sequence shown here is derived from an EMBL/GenBank/DDBJ whole genome shotgun (WGS) entry which is preliminary data.</text>
</comment>
<reference evidence="2 3" key="1">
    <citation type="submission" date="2018-02" db="EMBL/GenBank/DDBJ databases">
        <authorList>
            <person name="Machado R.A."/>
        </authorList>
    </citation>
    <scope>NUCLEOTIDE SEQUENCE [LARGE SCALE GENOMIC DNA]</scope>
    <source>
        <strain evidence="2 3">DSM 23271</strain>
    </source>
</reference>
<keyword evidence="1" id="KW-1133">Transmembrane helix</keyword>
<evidence type="ECO:0000313" key="3">
    <source>
        <dbReference type="Proteomes" id="UP000547931"/>
    </source>
</evidence>
<accession>A0A7X5TNC2</accession>
<dbReference type="EMBL" id="PUJV01000039">
    <property type="protein sequence ID" value="NHB98554.1"/>
    <property type="molecule type" value="Genomic_DNA"/>
</dbReference>
<keyword evidence="1" id="KW-0812">Transmembrane</keyword>
<feature type="transmembrane region" description="Helical" evidence="1">
    <location>
        <begin position="110"/>
        <end position="138"/>
    </location>
</feature>
<feature type="transmembrane region" description="Helical" evidence="1">
    <location>
        <begin position="83"/>
        <end position="104"/>
    </location>
</feature>
<dbReference type="AlphaFoldDB" id="A0A7X5TNC2"/>